<dbReference type="Proteomes" id="UP000770015">
    <property type="component" value="Unassembled WGS sequence"/>
</dbReference>
<reference evidence="2" key="1">
    <citation type="journal article" date="2021" name="Nat. Commun.">
        <title>Genetic determinants of endophytism in the Arabidopsis root mycobiome.</title>
        <authorList>
            <person name="Mesny F."/>
            <person name="Miyauchi S."/>
            <person name="Thiergart T."/>
            <person name="Pickel B."/>
            <person name="Atanasova L."/>
            <person name="Karlsson M."/>
            <person name="Huettel B."/>
            <person name="Barry K.W."/>
            <person name="Haridas S."/>
            <person name="Chen C."/>
            <person name="Bauer D."/>
            <person name="Andreopoulos W."/>
            <person name="Pangilinan J."/>
            <person name="LaButti K."/>
            <person name="Riley R."/>
            <person name="Lipzen A."/>
            <person name="Clum A."/>
            <person name="Drula E."/>
            <person name="Henrissat B."/>
            <person name="Kohler A."/>
            <person name="Grigoriev I.V."/>
            <person name="Martin F.M."/>
            <person name="Hacquard S."/>
        </authorList>
    </citation>
    <scope>NUCLEOTIDE SEQUENCE</scope>
    <source>
        <strain evidence="2">MPI-SDFR-AT-0117</strain>
    </source>
</reference>
<gene>
    <name evidence="2" type="ORF">F5X68DRAFT_234181</name>
</gene>
<comment type="caution">
    <text evidence="2">The sequence shown here is derived from an EMBL/GenBank/DDBJ whole genome shotgun (WGS) entry which is preliminary data.</text>
</comment>
<proteinExistence type="predicted"/>
<dbReference type="EMBL" id="JAGSXJ010000019">
    <property type="protein sequence ID" value="KAH6681062.1"/>
    <property type="molecule type" value="Genomic_DNA"/>
</dbReference>
<keyword evidence="1" id="KW-0472">Membrane</keyword>
<name>A0A9P8V7U4_9PEZI</name>
<evidence type="ECO:0000256" key="1">
    <source>
        <dbReference type="SAM" id="Phobius"/>
    </source>
</evidence>
<dbReference type="AlphaFoldDB" id="A0A9P8V7U4"/>
<protein>
    <submittedName>
        <fullName evidence="2">Uncharacterized protein</fullName>
    </submittedName>
</protein>
<keyword evidence="1" id="KW-1133">Transmembrane helix</keyword>
<evidence type="ECO:0000313" key="2">
    <source>
        <dbReference type="EMBL" id="KAH6681062.1"/>
    </source>
</evidence>
<dbReference type="OrthoDB" id="5229945at2759"/>
<keyword evidence="1" id="KW-0812">Transmembrane</keyword>
<organism evidence="2 3">
    <name type="scientific">Plectosphaerella plurivora</name>
    <dbReference type="NCBI Taxonomy" id="936078"/>
    <lineage>
        <taxon>Eukaryota</taxon>
        <taxon>Fungi</taxon>
        <taxon>Dikarya</taxon>
        <taxon>Ascomycota</taxon>
        <taxon>Pezizomycotina</taxon>
        <taxon>Sordariomycetes</taxon>
        <taxon>Hypocreomycetidae</taxon>
        <taxon>Glomerellales</taxon>
        <taxon>Plectosphaerellaceae</taxon>
        <taxon>Plectosphaerella</taxon>
    </lineage>
</organism>
<feature type="transmembrane region" description="Helical" evidence="1">
    <location>
        <begin position="294"/>
        <end position="312"/>
    </location>
</feature>
<accession>A0A9P8V7U4</accession>
<evidence type="ECO:0000313" key="3">
    <source>
        <dbReference type="Proteomes" id="UP000770015"/>
    </source>
</evidence>
<keyword evidence="3" id="KW-1185">Reference proteome</keyword>
<sequence length="364" mass="40046">MSGPLITYLNYIITWDGESDDHITSLIEEHDIFVNLGTFDAKAAVESEFDDLIREATEVRDLTIEEDALLISADAAAIASIWTFGIGMAAFLALQAAAWAEGKVISGKSANLNKKLKTIDDDIAAKISPQVNNYIQKYKKNNDLIAAKAPAGLDSKQCRSYLMQFMAQAQRHSADKKTLNIDGFRKWTESARMLYDSAEIQKVYDALDEVNLGAKTAADAEKCLVVIKSLGLPVTLMKLTQGLAVWVMVKKLNVARAEIRQAAENLDLEKTRDTWEIEETEPSAFKSMDAVGKFAAGIVIIVSVVDIFLNIFDIIDVVKQSKDICDKLSGPIKQNYMDYFGSIQEASKMYNAAIAEATAVPPKA</sequence>